<dbReference type="GO" id="GO:0005975">
    <property type="term" value="P:carbohydrate metabolic process"/>
    <property type="evidence" value="ECO:0007669"/>
    <property type="project" value="InterPro"/>
</dbReference>
<feature type="signal peptide" evidence="5">
    <location>
        <begin position="1"/>
        <end position="20"/>
    </location>
</feature>
<dbReference type="Pfam" id="PF00332">
    <property type="entry name" value="Glyco_hydro_17"/>
    <property type="match status" value="1"/>
</dbReference>
<reference evidence="6" key="1">
    <citation type="submission" date="2021-01" db="UniProtKB">
        <authorList>
            <consortium name="EnsemblPlants"/>
        </authorList>
    </citation>
    <scope>IDENTIFICATION</scope>
</reference>
<dbReference type="Gene3D" id="3.20.20.80">
    <property type="entry name" value="Glycosidases"/>
    <property type="match status" value="1"/>
</dbReference>
<dbReference type="Proteomes" id="UP000594263">
    <property type="component" value="Unplaced"/>
</dbReference>
<evidence type="ECO:0000256" key="5">
    <source>
        <dbReference type="SAM" id="SignalP"/>
    </source>
</evidence>
<accession>A0A7N0V044</accession>
<dbReference type="AlphaFoldDB" id="A0A7N0V044"/>
<dbReference type="EnsemblPlants" id="Kaladp0092s0085.1.v1.1">
    <property type="protein sequence ID" value="Kaladp0092s0085.1.v1.1"/>
    <property type="gene ID" value="Kaladp0092s0085.v1.1"/>
</dbReference>
<evidence type="ECO:0008006" key="8">
    <source>
        <dbReference type="Google" id="ProtNLM"/>
    </source>
</evidence>
<keyword evidence="2" id="KW-0378">Hydrolase</keyword>
<feature type="chain" id="PRO_5029498465" description="Glucan endo-1,3-beta-D-glucosidase" evidence="5">
    <location>
        <begin position="21"/>
        <end position="324"/>
    </location>
</feature>
<dbReference type="GO" id="GO:0004553">
    <property type="term" value="F:hydrolase activity, hydrolyzing O-glycosyl compounds"/>
    <property type="evidence" value="ECO:0007669"/>
    <property type="project" value="InterPro"/>
</dbReference>
<evidence type="ECO:0000256" key="1">
    <source>
        <dbReference type="ARBA" id="ARBA00008773"/>
    </source>
</evidence>
<evidence type="ECO:0000256" key="3">
    <source>
        <dbReference type="ARBA" id="ARBA00023295"/>
    </source>
</evidence>
<dbReference type="PANTHER" id="PTHR32227">
    <property type="entry name" value="GLUCAN ENDO-1,3-BETA-GLUCOSIDASE BG1-RELATED-RELATED"/>
    <property type="match status" value="1"/>
</dbReference>
<dbReference type="InterPro" id="IPR044965">
    <property type="entry name" value="Glyco_hydro_17_plant"/>
</dbReference>
<comment type="similarity">
    <text evidence="1 4">Belongs to the glycosyl hydrolase 17 family.</text>
</comment>
<evidence type="ECO:0000256" key="4">
    <source>
        <dbReference type="RuleBase" id="RU004335"/>
    </source>
</evidence>
<dbReference type="SUPFAM" id="SSF51445">
    <property type="entry name" value="(Trans)glycosidases"/>
    <property type="match status" value="1"/>
</dbReference>
<name>A0A7N0V044_KALFE</name>
<evidence type="ECO:0000256" key="2">
    <source>
        <dbReference type="ARBA" id="ARBA00022801"/>
    </source>
</evidence>
<keyword evidence="3" id="KW-0326">Glycosidase</keyword>
<dbReference type="Gramene" id="Kaladp0092s0085.1.v1.1">
    <property type="protein sequence ID" value="Kaladp0092s0085.1.v1.1"/>
    <property type="gene ID" value="Kaladp0092s0085.v1.1"/>
</dbReference>
<dbReference type="InterPro" id="IPR017853">
    <property type="entry name" value="GH"/>
</dbReference>
<protein>
    <recommendedName>
        <fullName evidence="8">Glucan endo-1,3-beta-D-glucosidase</fullName>
    </recommendedName>
</protein>
<evidence type="ECO:0000313" key="7">
    <source>
        <dbReference type="Proteomes" id="UP000594263"/>
    </source>
</evidence>
<proteinExistence type="inferred from homology"/>
<keyword evidence="7" id="KW-1185">Reference proteome</keyword>
<keyword evidence="5" id="KW-0732">Signal</keyword>
<dbReference type="InterPro" id="IPR000490">
    <property type="entry name" value="Glyco_hydro_17"/>
</dbReference>
<organism evidence="6 7">
    <name type="scientific">Kalanchoe fedtschenkoi</name>
    <name type="common">Lavender scallops</name>
    <name type="synonym">South American air plant</name>
    <dbReference type="NCBI Taxonomy" id="63787"/>
    <lineage>
        <taxon>Eukaryota</taxon>
        <taxon>Viridiplantae</taxon>
        <taxon>Streptophyta</taxon>
        <taxon>Embryophyta</taxon>
        <taxon>Tracheophyta</taxon>
        <taxon>Spermatophyta</taxon>
        <taxon>Magnoliopsida</taxon>
        <taxon>eudicotyledons</taxon>
        <taxon>Gunneridae</taxon>
        <taxon>Pentapetalae</taxon>
        <taxon>Saxifragales</taxon>
        <taxon>Crassulaceae</taxon>
        <taxon>Kalanchoe</taxon>
    </lineage>
</organism>
<sequence>MAPSQLFILSLFLLIPFAVAQTSAAIGVTYTTSPSTADRVARFVESVNISAVRLPDANPDAIRSFSSTNISLLLTIPSSMVPEIGANRSNAAVWVHQHVVPYYPRARISAISVGHQQHSLHEIGMQNISVSTTFSFRNLITDIFPSRARFRSPVDCLLIRPLLQFLSQTKRPEIPIEFALFKNLTHKCEDSGVRYSNLFDMMVDAVHSAMAVSGWPSSGYRDKLKATRPLAEKYVTGLVEHLKSGVGTSLRKEGVAEAYMYELFDRDDEQEVKRKSRQWAQGCQLCGFGFTLTPVNFINIRFKLRPLDPLDPKSIILIFNYQIK</sequence>
<dbReference type="OMA" id="IASHRFI"/>
<evidence type="ECO:0000313" key="6">
    <source>
        <dbReference type="EnsemblPlants" id="Kaladp0092s0085.1.v1.1"/>
    </source>
</evidence>